<accession>A0ABR3JJR2</accession>
<dbReference type="InterPro" id="IPR036910">
    <property type="entry name" value="HMG_box_dom_sf"/>
</dbReference>
<organism evidence="1 2">
    <name type="scientific">Hohenbuehelia grisea</name>
    <dbReference type="NCBI Taxonomy" id="104357"/>
    <lineage>
        <taxon>Eukaryota</taxon>
        <taxon>Fungi</taxon>
        <taxon>Dikarya</taxon>
        <taxon>Basidiomycota</taxon>
        <taxon>Agaricomycotina</taxon>
        <taxon>Agaricomycetes</taxon>
        <taxon>Agaricomycetidae</taxon>
        <taxon>Agaricales</taxon>
        <taxon>Pleurotineae</taxon>
        <taxon>Pleurotaceae</taxon>
        <taxon>Hohenbuehelia</taxon>
    </lineage>
</organism>
<evidence type="ECO:0000313" key="2">
    <source>
        <dbReference type="Proteomes" id="UP001556367"/>
    </source>
</evidence>
<keyword evidence="2" id="KW-1185">Reference proteome</keyword>
<dbReference type="Gene3D" id="1.10.30.10">
    <property type="entry name" value="High mobility group box domain"/>
    <property type="match status" value="1"/>
</dbReference>
<dbReference type="SUPFAM" id="SSF47095">
    <property type="entry name" value="HMG-box"/>
    <property type="match status" value="1"/>
</dbReference>
<dbReference type="EMBL" id="JASNQZ010000006">
    <property type="protein sequence ID" value="KAL0955391.1"/>
    <property type="molecule type" value="Genomic_DNA"/>
</dbReference>
<evidence type="ECO:0008006" key="3">
    <source>
        <dbReference type="Google" id="ProtNLM"/>
    </source>
</evidence>
<dbReference type="Proteomes" id="UP001556367">
    <property type="component" value="Unassembled WGS sequence"/>
</dbReference>
<proteinExistence type="predicted"/>
<sequence length="188" mass="21171">MYRTWVLRSQMIPSAVERHPNNLSRIIGLMWQGLTNEERWEWYGKATSLRLEYKNRNQGRSYTPAVKGGAVPRRRSGRVPPDDRVRHEKIAVLVNEGKQGVDLAHEVEIFDASRSIESPPQFRGFSSNDGVVNRSLGIISCGQTAQSLIATDIETTVEQNSCEPTLGFVTPDHCRCNLAARKPVCYTD</sequence>
<comment type="caution">
    <text evidence="1">The sequence shown here is derived from an EMBL/GenBank/DDBJ whole genome shotgun (WGS) entry which is preliminary data.</text>
</comment>
<protein>
    <recommendedName>
        <fullName evidence="3">HMG box domain-containing protein</fullName>
    </recommendedName>
</protein>
<evidence type="ECO:0000313" key="1">
    <source>
        <dbReference type="EMBL" id="KAL0955391.1"/>
    </source>
</evidence>
<gene>
    <name evidence="1" type="ORF">HGRIS_001638</name>
</gene>
<reference evidence="2" key="1">
    <citation type="submission" date="2024-06" db="EMBL/GenBank/DDBJ databases">
        <title>Multi-omics analyses provide insights into the biosynthesis of the anticancer antibiotic pleurotin in Hohenbuehelia grisea.</title>
        <authorList>
            <person name="Weaver J.A."/>
            <person name="Alberti F."/>
        </authorList>
    </citation>
    <scope>NUCLEOTIDE SEQUENCE [LARGE SCALE GENOMIC DNA]</scope>
    <source>
        <strain evidence="2">T-177</strain>
    </source>
</reference>
<name>A0ABR3JJR2_9AGAR</name>